<keyword evidence="3 12" id="KW-0645">Protease</keyword>
<feature type="domain" description="Peptidase M16 C-terminal" evidence="11">
    <location>
        <begin position="704"/>
        <end position="865"/>
    </location>
</feature>
<evidence type="ECO:0000256" key="7">
    <source>
        <dbReference type="ARBA" id="ARBA00023049"/>
    </source>
</evidence>
<dbReference type="Pfam" id="PF00675">
    <property type="entry name" value="Peptidase_M16"/>
    <property type="match status" value="1"/>
</dbReference>
<keyword evidence="9" id="KW-0732">Signal</keyword>
<dbReference type="PANTHER" id="PTHR43690">
    <property type="entry name" value="NARDILYSIN"/>
    <property type="match status" value="1"/>
</dbReference>
<dbReference type="InterPro" id="IPR007863">
    <property type="entry name" value="Peptidase_M16_C"/>
</dbReference>
<accession>A0A1X7G066</accession>
<dbReference type="InterPro" id="IPR050626">
    <property type="entry name" value="Peptidase_M16"/>
</dbReference>
<feature type="domain" description="Peptidase M16 N-terminal" evidence="10">
    <location>
        <begin position="57"/>
        <end position="174"/>
    </location>
</feature>
<dbReference type="AlphaFoldDB" id="A0A1X7G066"/>
<keyword evidence="13" id="KW-1185">Reference proteome</keyword>
<comment type="cofactor">
    <cofactor evidence="1">
        <name>Zn(2+)</name>
        <dbReference type="ChEBI" id="CHEBI:29105"/>
    </cofactor>
</comment>
<dbReference type="GO" id="GO:0004222">
    <property type="term" value="F:metalloendopeptidase activity"/>
    <property type="evidence" value="ECO:0007669"/>
    <property type="project" value="InterPro"/>
</dbReference>
<evidence type="ECO:0000259" key="11">
    <source>
        <dbReference type="Pfam" id="PF05193"/>
    </source>
</evidence>
<dbReference type="InterPro" id="IPR011765">
    <property type="entry name" value="Pept_M16_N"/>
</dbReference>
<dbReference type="Gene3D" id="3.30.830.10">
    <property type="entry name" value="Metalloenzyme, LuxS/M16 peptidase-like"/>
    <property type="match status" value="4"/>
</dbReference>
<keyword evidence="6" id="KW-0862">Zinc</keyword>
<organism evidence="12 13">
    <name type="scientific">Allosphingosinicella indica</name>
    <dbReference type="NCBI Taxonomy" id="941907"/>
    <lineage>
        <taxon>Bacteria</taxon>
        <taxon>Pseudomonadati</taxon>
        <taxon>Pseudomonadota</taxon>
        <taxon>Alphaproteobacteria</taxon>
        <taxon>Sphingomonadales</taxon>
        <taxon>Sphingomonadaceae</taxon>
        <taxon>Allosphingosinicella</taxon>
    </lineage>
</organism>
<dbReference type="PROSITE" id="PS00143">
    <property type="entry name" value="INSULINASE"/>
    <property type="match status" value="1"/>
</dbReference>
<dbReference type="EMBL" id="LT840185">
    <property type="protein sequence ID" value="SMF61387.1"/>
    <property type="molecule type" value="Genomic_DNA"/>
</dbReference>
<dbReference type="OrthoDB" id="9811314at2"/>
<evidence type="ECO:0000313" key="12">
    <source>
        <dbReference type="EMBL" id="SMF61387.1"/>
    </source>
</evidence>
<evidence type="ECO:0000256" key="8">
    <source>
        <dbReference type="RuleBase" id="RU004447"/>
    </source>
</evidence>
<evidence type="ECO:0000313" key="13">
    <source>
        <dbReference type="Proteomes" id="UP000192934"/>
    </source>
</evidence>
<evidence type="ECO:0000256" key="5">
    <source>
        <dbReference type="ARBA" id="ARBA00022801"/>
    </source>
</evidence>
<dbReference type="STRING" id="941907.SAMN06295910_0373"/>
<keyword evidence="7" id="KW-0482">Metalloprotease</keyword>
<dbReference type="PANTHER" id="PTHR43690:SF17">
    <property type="entry name" value="PROTEIN YHJJ"/>
    <property type="match status" value="1"/>
</dbReference>
<feature type="signal peptide" evidence="9">
    <location>
        <begin position="1"/>
        <end position="22"/>
    </location>
</feature>
<gene>
    <name evidence="12" type="ORF">SAMN06295910_0373</name>
</gene>
<feature type="domain" description="Peptidase M16 C-terminal" evidence="11">
    <location>
        <begin position="217"/>
        <end position="390"/>
    </location>
</feature>
<evidence type="ECO:0000256" key="6">
    <source>
        <dbReference type="ARBA" id="ARBA00022833"/>
    </source>
</evidence>
<comment type="similarity">
    <text evidence="2 8">Belongs to the peptidase M16 family.</text>
</comment>
<evidence type="ECO:0000256" key="9">
    <source>
        <dbReference type="SAM" id="SignalP"/>
    </source>
</evidence>
<dbReference type="RefSeq" id="WP_085217258.1">
    <property type="nucleotide sequence ID" value="NZ_LT840185.1"/>
</dbReference>
<dbReference type="GO" id="GO:0046872">
    <property type="term" value="F:metal ion binding"/>
    <property type="evidence" value="ECO:0007669"/>
    <property type="project" value="UniProtKB-KW"/>
</dbReference>
<keyword evidence="4" id="KW-0479">Metal-binding</keyword>
<evidence type="ECO:0000256" key="2">
    <source>
        <dbReference type="ARBA" id="ARBA00007261"/>
    </source>
</evidence>
<dbReference type="InterPro" id="IPR011249">
    <property type="entry name" value="Metalloenz_LuxS/M16"/>
</dbReference>
<evidence type="ECO:0000256" key="4">
    <source>
        <dbReference type="ARBA" id="ARBA00022723"/>
    </source>
</evidence>
<dbReference type="Proteomes" id="UP000192934">
    <property type="component" value="Chromosome I"/>
</dbReference>
<dbReference type="GO" id="GO:0006508">
    <property type="term" value="P:proteolysis"/>
    <property type="evidence" value="ECO:0007669"/>
    <property type="project" value="UniProtKB-KW"/>
</dbReference>
<reference evidence="13" key="1">
    <citation type="submission" date="2017-04" db="EMBL/GenBank/DDBJ databases">
        <authorList>
            <person name="Varghese N."/>
            <person name="Submissions S."/>
        </authorList>
    </citation>
    <scope>NUCLEOTIDE SEQUENCE [LARGE SCALE GENOMIC DNA]</scope>
    <source>
        <strain evidence="13">Dd16</strain>
    </source>
</reference>
<feature type="chain" id="PRO_5010868897" evidence="9">
    <location>
        <begin position="23"/>
        <end position="942"/>
    </location>
</feature>
<keyword evidence="5" id="KW-0378">Hydrolase</keyword>
<evidence type="ECO:0000259" key="10">
    <source>
        <dbReference type="Pfam" id="PF00675"/>
    </source>
</evidence>
<proteinExistence type="inferred from homology"/>
<sequence length="942" mass="101582">MILFLRRCILALLFVIAVPAQAAGDGTWFYQGSDIPQDKAWTFGTLDNGLRYAVRRNALPAGQVSIRVRIGAGSLHEADGERGWAHFVEHMLFRGTENFPDRQARYVWQKLGANFGSDSNATTSATQTVYQLDLPHADRASLDTSLNVLSEMMDKARFDSAAIEGEKRIILQEKARRPELSTKMQEASWPLFYAGLLMADRDPIGTNATLAAANPAGLKAFYDRWYRPDNATVVMVGDADPAMMEELIAKHFGTWAARGTAARDPDYGAIATPETRIATLAYPGAPHVISATWLRPYRWRPDTIASEREDFAKSIASRILNRRLQAKSRGDAAFLNAAIGQSEATNVADMTMLSVSAKDGRWREALNEVFAILRDATAAPPSQEEIARELSNIRTSATAAMEGDDTVRSPQRAQQLIGALDDRSVVASAKEVLALFDGFGRDMTPAAVAAATRSLFDGAGPRMALLAPEAVSETDAEAALAAAEKIAPATRQAERKISMDNLPPIGAPGREVSRRTIDDLGVTIVTFANGSTLTFKQSDFEKGSVQVQLRFGGGLTAIDPKAPSLGWAAGAIASSGMADLDLDAMERLLTGRRMAMTFGVDDDAFILSGQTNGTDLGDQLRLLASKLAFPRWDAQVFGRLRSGALESYELAFASATARASREFGGVLRPADSRWAPVEKPAVQAADAKAFEAFFAPLTARGPVEGIIVGDVDLETAVQAFARTVGALPRRPAPVLPAGTTAVAPPPPSPDPARFTHNGAPDEAYAVIGWTTMGGLDHRKERRALSMAANMLQVRLFDRLREEEGATYSPSAISSTSETFPGWGVFYTAAAIKPESADAFFRIAREVVADLAAKPAAPDEFARVQNPILTGIERREKTNAYWVGVLQGIGAHPEKIDYARNYLADYKAMTAEDVRAAVARYVADAPDWSMLVVPARKAGGGNE</sequence>
<dbReference type="InterPro" id="IPR001431">
    <property type="entry name" value="Pept_M16_Zn_BS"/>
</dbReference>
<protein>
    <submittedName>
        <fullName evidence="12">Zinc protease</fullName>
    </submittedName>
</protein>
<evidence type="ECO:0000256" key="3">
    <source>
        <dbReference type="ARBA" id="ARBA00022670"/>
    </source>
</evidence>
<name>A0A1X7G066_9SPHN</name>
<dbReference type="Pfam" id="PF05193">
    <property type="entry name" value="Peptidase_M16_C"/>
    <property type="match status" value="2"/>
</dbReference>
<dbReference type="SUPFAM" id="SSF63411">
    <property type="entry name" value="LuxS/MPP-like metallohydrolase"/>
    <property type="match status" value="4"/>
</dbReference>
<evidence type="ECO:0000256" key="1">
    <source>
        <dbReference type="ARBA" id="ARBA00001947"/>
    </source>
</evidence>